<evidence type="ECO:0000256" key="7">
    <source>
        <dbReference type="ARBA" id="ARBA00023136"/>
    </source>
</evidence>
<sequence length="221" mass="24661">MNWIFVESCTKTVLKALPVTLELTVISFVLSLLLAVIIAIVDYFKIPVLRQIFAVYVSFFRGTPLIPQLFLLYFGIPTFIKPLRSIPAITICVIGLTLNSAAYMKEVVRGSLLSVPDGQKEAALAHGMTSMQTMTRIVLPQAARVAVPSLFNNLVDIVKGTSMAFTIGVVEITAAANLRASVTFNYFEAYMILMMIYWVIILVLERIEAIIEQKFDVIYKK</sequence>
<dbReference type="InterPro" id="IPR000515">
    <property type="entry name" value="MetI-like"/>
</dbReference>
<proteinExistence type="inferred from homology"/>
<evidence type="ECO:0000313" key="11">
    <source>
        <dbReference type="EMBL" id="RHB36234.1"/>
    </source>
</evidence>
<dbReference type="InterPro" id="IPR010065">
    <property type="entry name" value="AA_ABC_transptr_permease_3TM"/>
</dbReference>
<gene>
    <name evidence="11" type="ORF">DW885_13030</name>
    <name evidence="10" type="ORF">DXD84_11345</name>
</gene>
<dbReference type="RefSeq" id="WP_005337432.1">
    <property type="nucleotide sequence ID" value="NZ_QRWS01000005.1"/>
</dbReference>
<dbReference type="NCBIfam" id="TIGR01726">
    <property type="entry name" value="HEQRo_perm_3TM"/>
    <property type="match status" value="1"/>
</dbReference>
<keyword evidence="7 8" id="KW-0472">Membrane</keyword>
<feature type="transmembrane region" description="Helical" evidence="8">
    <location>
        <begin position="53"/>
        <end position="74"/>
    </location>
</feature>
<evidence type="ECO:0000313" key="12">
    <source>
        <dbReference type="Proteomes" id="UP000260664"/>
    </source>
</evidence>
<dbReference type="GO" id="GO:0043190">
    <property type="term" value="C:ATP-binding cassette (ABC) transporter complex"/>
    <property type="evidence" value="ECO:0007669"/>
    <property type="project" value="InterPro"/>
</dbReference>
<dbReference type="PANTHER" id="PTHR30614">
    <property type="entry name" value="MEMBRANE COMPONENT OF AMINO ACID ABC TRANSPORTER"/>
    <property type="match status" value="1"/>
</dbReference>
<keyword evidence="5" id="KW-0029">Amino-acid transport</keyword>
<dbReference type="PANTHER" id="PTHR30614:SF0">
    <property type="entry name" value="L-CYSTINE TRANSPORT SYSTEM PERMEASE PROTEIN TCYL"/>
    <property type="match status" value="1"/>
</dbReference>
<evidence type="ECO:0000313" key="13">
    <source>
        <dbReference type="Proteomes" id="UP000284883"/>
    </source>
</evidence>
<evidence type="ECO:0000256" key="1">
    <source>
        <dbReference type="ARBA" id="ARBA00004651"/>
    </source>
</evidence>
<dbReference type="InterPro" id="IPR043429">
    <property type="entry name" value="ArtM/GltK/GlnP/TcyL/YhdX-like"/>
</dbReference>
<evidence type="ECO:0000256" key="5">
    <source>
        <dbReference type="ARBA" id="ARBA00022970"/>
    </source>
</evidence>
<keyword evidence="3" id="KW-1003">Cell membrane</keyword>
<feature type="domain" description="ABC transmembrane type-1" evidence="9">
    <location>
        <begin position="17"/>
        <end position="205"/>
    </location>
</feature>
<accession>A0A3E4F027</accession>
<dbReference type="Proteomes" id="UP000284883">
    <property type="component" value="Unassembled WGS sequence"/>
</dbReference>
<name>A0A3E4F027_9FIRM</name>
<evidence type="ECO:0000256" key="6">
    <source>
        <dbReference type="ARBA" id="ARBA00022989"/>
    </source>
</evidence>
<evidence type="ECO:0000259" key="9">
    <source>
        <dbReference type="PROSITE" id="PS50928"/>
    </source>
</evidence>
<dbReference type="InterPro" id="IPR035906">
    <property type="entry name" value="MetI-like_sf"/>
</dbReference>
<dbReference type="GO" id="GO:0015184">
    <property type="term" value="F:L-cystine transmembrane transporter activity"/>
    <property type="evidence" value="ECO:0007669"/>
    <property type="project" value="TreeGrafter"/>
</dbReference>
<keyword evidence="4 8" id="KW-0812">Transmembrane</keyword>
<dbReference type="Proteomes" id="UP000260664">
    <property type="component" value="Unassembled WGS sequence"/>
</dbReference>
<dbReference type="PROSITE" id="PS50928">
    <property type="entry name" value="ABC_TM1"/>
    <property type="match status" value="1"/>
</dbReference>
<protein>
    <submittedName>
        <fullName evidence="10">Amino acid ABC transporter permease</fullName>
    </submittedName>
</protein>
<evidence type="ECO:0000313" key="10">
    <source>
        <dbReference type="EMBL" id="RGI82283.1"/>
    </source>
</evidence>
<organism evidence="10 12">
    <name type="scientific">Dorea formicigenerans</name>
    <dbReference type="NCBI Taxonomy" id="39486"/>
    <lineage>
        <taxon>Bacteria</taxon>
        <taxon>Bacillati</taxon>
        <taxon>Bacillota</taxon>
        <taxon>Clostridia</taxon>
        <taxon>Lachnospirales</taxon>
        <taxon>Lachnospiraceae</taxon>
        <taxon>Dorea</taxon>
    </lineage>
</organism>
<dbReference type="Pfam" id="PF00528">
    <property type="entry name" value="BPD_transp_1"/>
    <property type="match status" value="1"/>
</dbReference>
<dbReference type="SUPFAM" id="SSF161098">
    <property type="entry name" value="MetI-like"/>
    <property type="match status" value="1"/>
</dbReference>
<evidence type="ECO:0000256" key="4">
    <source>
        <dbReference type="ARBA" id="ARBA00022692"/>
    </source>
</evidence>
<dbReference type="EMBL" id="QSGQ01000010">
    <property type="protein sequence ID" value="RHB36234.1"/>
    <property type="molecule type" value="Genomic_DNA"/>
</dbReference>
<keyword evidence="6 8" id="KW-1133">Transmembrane helix</keyword>
<evidence type="ECO:0000256" key="8">
    <source>
        <dbReference type="RuleBase" id="RU363032"/>
    </source>
</evidence>
<dbReference type="AlphaFoldDB" id="A0A3E4F027"/>
<feature type="transmembrane region" description="Helical" evidence="8">
    <location>
        <begin position="86"/>
        <end position="104"/>
    </location>
</feature>
<feature type="transmembrane region" description="Helical" evidence="8">
    <location>
        <begin position="187"/>
        <end position="204"/>
    </location>
</feature>
<evidence type="ECO:0000256" key="2">
    <source>
        <dbReference type="ARBA" id="ARBA00022448"/>
    </source>
</evidence>
<dbReference type="CDD" id="cd06261">
    <property type="entry name" value="TM_PBP2"/>
    <property type="match status" value="1"/>
</dbReference>
<dbReference type="Gene3D" id="1.10.3720.10">
    <property type="entry name" value="MetI-like"/>
    <property type="match status" value="1"/>
</dbReference>
<comment type="subcellular location">
    <subcellularLocation>
        <location evidence="1 8">Cell membrane</location>
        <topology evidence="1 8">Multi-pass membrane protein</topology>
    </subcellularLocation>
</comment>
<comment type="caution">
    <text evidence="10">The sequence shown here is derived from an EMBL/GenBank/DDBJ whole genome shotgun (WGS) entry which is preliminary data.</text>
</comment>
<reference evidence="12 13" key="1">
    <citation type="submission" date="2018-08" db="EMBL/GenBank/DDBJ databases">
        <title>A genome reference for cultivated species of the human gut microbiota.</title>
        <authorList>
            <person name="Zou Y."/>
            <person name="Xue W."/>
            <person name="Luo G."/>
        </authorList>
    </citation>
    <scope>NUCLEOTIDE SEQUENCE [LARGE SCALE GENOMIC DNA]</scope>
    <source>
        <strain evidence="11 13">AM40-15AC</strain>
        <strain evidence="10 12">TM09-19AC</strain>
    </source>
</reference>
<dbReference type="EMBL" id="QSOI01000015">
    <property type="protein sequence ID" value="RGI82283.1"/>
    <property type="molecule type" value="Genomic_DNA"/>
</dbReference>
<comment type="similarity">
    <text evidence="8">Belongs to the binding-protein-dependent transport system permease family.</text>
</comment>
<feature type="transmembrane region" description="Helical" evidence="8">
    <location>
        <begin position="21"/>
        <end position="41"/>
    </location>
</feature>
<keyword evidence="2 8" id="KW-0813">Transport</keyword>
<evidence type="ECO:0000256" key="3">
    <source>
        <dbReference type="ARBA" id="ARBA00022475"/>
    </source>
</evidence>